<dbReference type="Proteomes" id="UP000008311">
    <property type="component" value="Unassembled WGS sequence"/>
</dbReference>
<dbReference type="EMBL" id="EQ983151">
    <property type="protein sequence ID" value="EEF24183.1"/>
    <property type="molecule type" value="Genomic_DNA"/>
</dbReference>
<dbReference type="AlphaFoldDB" id="B9TIY0"/>
<accession>B9TIY0</accession>
<reference evidence="2" key="1">
    <citation type="journal article" date="2010" name="Nat. Biotechnol.">
        <title>Draft genome sequence of the oilseed species Ricinus communis.</title>
        <authorList>
            <person name="Chan A.P."/>
            <person name="Crabtree J."/>
            <person name="Zhao Q."/>
            <person name="Lorenzi H."/>
            <person name="Orvis J."/>
            <person name="Puiu D."/>
            <person name="Melake-Berhan A."/>
            <person name="Jones K.M."/>
            <person name="Redman J."/>
            <person name="Chen G."/>
            <person name="Cahoon E.B."/>
            <person name="Gedil M."/>
            <person name="Stanke M."/>
            <person name="Haas B.J."/>
            <person name="Wortman J.R."/>
            <person name="Fraser-Liggett C.M."/>
            <person name="Ravel J."/>
            <person name="Rabinowicz P.D."/>
        </authorList>
    </citation>
    <scope>NUCLEOTIDE SEQUENCE [LARGE SCALE GENOMIC DNA]</scope>
    <source>
        <strain evidence="2">cv. Hale</strain>
    </source>
</reference>
<evidence type="ECO:0000313" key="1">
    <source>
        <dbReference type="EMBL" id="EEF24183.1"/>
    </source>
</evidence>
<name>B9TIY0_RICCO</name>
<protein>
    <submittedName>
        <fullName evidence="1">Uncharacterized protein</fullName>
    </submittedName>
</protein>
<keyword evidence="2" id="KW-1185">Reference proteome</keyword>
<gene>
    <name evidence="1" type="ORF">RCOM_2033120</name>
</gene>
<evidence type="ECO:0000313" key="2">
    <source>
        <dbReference type="Proteomes" id="UP000008311"/>
    </source>
</evidence>
<dbReference type="InParanoid" id="B9TIY0"/>
<proteinExistence type="predicted"/>
<organism evidence="1 2">
    <name type="scientific">Ricinus communis</name>
    <name type="common">Castor bean</name>
    <dbReference type="NCBI Taxonomy" id="3988"/>
    <lineage>
        <taxon>Eukaryota</taxon>
        <taxon>Viridiplantae</taxon>
        <taxon>Streptophyta</taxon>
        <taxon>Embryophyta</taxon>
        <taxon>Tracheophyta</taxon>
        <taxon>Spermatophyta</taxon>
        <taxon>Magnoliopsida</taxon>
        <taxon>eudicotyledons</taxon>
        <taxon>Gunneridae</taxon>
        <taxon>Pentapetalae</taxon>
        <taxon>rosids</taxon>
        <taxon>fabids</taxon>
        <taxon>Malpighiales</taxon>
        <taxon>Euphorbiaceae</taxon>
        <taxon>Acalyphoideae</taxon>
        <taxon>Acalypheae</taxon>
        <taxon>Ricinus</taxon>
    </lineage>
</organism>
<sequence length="53" mass="5880">MAPVIAAIVVYRCWFMNRQLQLLKVWTTGMTRLFVNLVVSSSVHASAGVCVLV</sequence>